<organism evidence="2 3">
    <name type="scientific">Naja naja</name>
    <name type="common">Indian cobra</name>
    <dbReference type="NCBI Taxonomy" id="35670"/>
    <lineage>
        <taxon>Eukaryota</taxon>
        <taxon>Metazoa</taxon>
        <taxon>Chordata</taxon>
        <taxon>Craniata</taxon>
        <taxon>Vertebrata</taxon>
        <taxon>Euteleostomi</taxon>
        <taxon>Lepidosauria</taxon>
        <taxon>Squamata</taxon>
        <taxon>Bifurcata</taxon>
        <taxon>Unidentata</taxon>
        <taxon>Episquamata</taxon>
        <taxon>Toxicofera</taxon>
        <taxon>Serpentes</taxon>
        <taxon>Colubroidea</taxon>
        <taxon>Elapidae</taxon>
        <taxon>Elapinae</taxon>
        <taxon>Naja</taxon>
    </lineage>
</organism>
<accession>A0A8C7E1J2</accession>
<sequence length="126" mass="14105">MAWVQGTCGASCLHHIPIARALPQEGPPGNTVGQALSAGGSQEEWQRELYRTVLRSNYDVLVSLDHSISKPDILSQMDQGEEVPIEVMMDLFRVTSSLVLEFQWLCHPCDHTRSYFGHLATSSHLW</sequence>
<protein>
    <recommendedName>
        <fullName evidence="1">KRAB domain-containing protein</fullName>
    </recommendedName>
</protein>
<dbReference type="InterPro" id="IPR036051">
    <property type="entry name" value="KRAB_dom_sf"/>
</dbReference>
<dbReference type="AlphaFoldDB" id="A0A8C7E1J2"/>
<dbReference type="GO" id="GO:0006355">
    <property type="term" value="P:regulation of DNA-templated transcription"/>
    <property type="evidence" value="ECO:0007669"/>
    <property type="project" value="InterPro"/>
</dbReference>
<proteinExistence type="predicted"/>
<dbReference type="InterPro" id="IPR001909">
    <property type="entry name" value="KRAB"/>
</dbReference>
<dbReference type="SUPFAM" id="SSF109640">
    <property type="entry name" value="KRAB domain (Kruppel-associated box)"/>
    <property type="match status" value="1"/>
</dbReference>
<evidence type="ECO:0000259" key="1">
    <source>
        <dbReference type="PROSITE" id="PS50805"/>
    </source>
</evidence>
<name>A0A8C7E1J2_NAJNA</name>
<dbReference type="SMART" id="SM00349">
    <property type="entry name" value="KRAB"/>
    <property type="match status" value="1"/>
</dbReference>
<evidence type="ECO:0000313" key="3">
    <source>
        <dbReference type="Proteomes" id="UP000694559"/>
    </source>
</evidence>
<dbReference type="Ensembl" id="ENSNNAT00000017840.1">
    <property type="protein sequence ID" value="ENSNNAP00000016996.1"/>
    <property type="gene ID" value="ENSNNAG00000011402.1"/>
</dbReference>
<dbReference type="GeneTree" id="ENSGT01010000229422"/>
<feature type="domain" description="KRAB" evidence="1">
    <location>
        <begin position="31"/>
        <end position="96"/>
    </location>
</feature>
<evidence type="ECO:0000313" key="2">
    <source>
        <dbReference type="Ensembl" id="ENSNNAP00000016996.1"/>
    </source>
</evidence>
<reference evidence="2" key="1">
    <citation type="submission" date="2025-08" db="UniProtKB">
        <authorList>
            <consortium name="Ensembl"/>
        </authorList>
    </citation>
    <scope>IDENTIFICATION</scope>
</reference>
<keyword evidence="3" id="KW-1185">Reference proteome</keyword>
<reference evidence="2" key="2">
    <citation type="submission" date="2025-09" db="UniProtKB">
        <authorList>
            <consortium name="Ensembl"/>
        </authorList>
    </citation>
    <scope>IDENTIFICATION</scope>
</reference>
<dbReference type="Proteomes" id="UP000694559">
    <property type="component" value="Unplaced"/>
</dbReference>
<dbReference type="Pfam" id="PF01352">
    <property type="entry name" value="KRAB"/>
    <property type="match status" value="1"/>
</dbReference>
<dbReference type="PROSITE" id="PS50805">
    <property type="entry name" value="KRAB"/>
    <property type="match status" value="1"/>
</dbReference>